<evidence type="ECO:0000256" key="2">
    <source>
        <dbReference type="ARBA" id="ARBA00022737"/>
    </source>
</evidence>
<dbReference type="FunFam" id="2.20.25.80:FF:000006">
    <property type="entry name" value="WRKY transcription factor"/>
    <property type="match status" value="1"/>
</dbReference>
<sequence>MASSSGTLEASGNSNSSPTHFSFATPFSSSFSELLAGAADEELGVSRSNFSMSRGVPKFKTFNPPSLPISPPPISPSSYFSIPAGLSPAELLDSPVLLSSNILPSPTTGTFPAQSFNWRNSLQQQHQEQQKSIKEEQNHRAFSDFSFQTHHQVPDEAPKEIPTLQPEYNNNSSLKEQKKSDDGYNWRKYGQKQVKGSENPRSYYKCTYPNCPTKKKVERSLDGQITEIVYKGTHNHSKPQSTRRNSASSQAFQAPVPSEATEHSFGTLIDSAATPENSSVSFEEDDADMSSKRTKTEDFDDNEQDAKRWKKDGEHEGMSAAGNRTVREPRVVVQTTSDIDILDDGYRWRKYGQKVVKGNPNPRSYYKCTTVGCPVRKHVERASHDLRAVITTYEGKHNHDVPAARGSAVNRSLADVNVTAAIRPSPMFGAGRPAGGPQGLQAPFTLEMLQPHGNYGMIPGYENSMASYLNQQQQHKHMESVMLSKAKDEPKDDLFIESLLC</sequence>
<comment type="caution">
    <text evidence="9">The sequence shown here is derived from an EMBL/GenBank/DDBJ whole genome shotgun (WGS) entry which is preliminary data.</text>
</comment>
<keyword evidence="3" id="KW-0805">Transcription regulation</keyword>
<dbReference type="OrthoDB" id="5065855at2759"/>
<evidence type="ECO:0000256" key="3">
    <source>
        <dbReference type="ARBA" id="ARBA00023015"/>
    </source>
</evidence>
<feature type="compositionally biased region" description="Basic and acidic residues" evidence="7">
    <location>
        <begin position="304"/>
        <end position="317"/>
    </location>
</feature>
<feature type="region of interest" description="Disordered" evidence="7">
    <location>
        <begin position="232"/>
        <end position="320"/>
    </location>
</feature>
<feature type="compositionally biased region" description="Basic and acidic residues" evidence="7">
    <location>
        <begin position="175"/>
        <end position="185"/>
    </location>
</feature>
<feature type="domain" description="WRKY" evidence="8">
    <location>
        <begin position="337"/>
        <end position="402"/>
    </location>
</feature>
<evidence type="ECO:0000256" key="1">
    <source>
        <dbReference type="ARBA" id="ARBA00004123"/>
    </source>
</evidence>
<dbReference type="Gene3D" id="2.20.25.80">
    <property type="entry name" value="WRKY domain"/>
    <property type="match status" value="2"/>
</dbReference>
<comment type="subcellular location">
    <subcellularLocation>
        <location evidence="1">Nucleus</location>
    </subcellularLocation>
</comment>
<evidence type="ECO:0000256" key="7">
    <source>
        <dbReference type="SAM" id="MobiDB-lite"/>
    </source>
</evidence>
<evidence type="ECO:0000256" key="4">
    <source>
        <dbReference type="ARBA" id="ARBA00023125"/>
    </source>
</evidence>
<protein>
    <recommendedName>
        <fullName evidence="8">WRKY domain-containing protein</fullName>
    </recommendedName>
</protein>
<dbReference type="FunFam" id="2.20.25.80:FF:000001">
    <property type="entry name" value="WRKY transcription factor 33"/>
    <property type="match status" value="1"/>
</dbReference>
<keyword evidence="5" id="KW-0804">Transcription</keyword>
<dbReference type="InterPro" id="IPR044810">
    <property type="entry name" value="WRKY_plant"/>
</dbReference>
<evidence type="ECO:0000313" key="10">
    <source>
        <dbReference type="Proteomes" id="UP001085076"/>
    </source>
</evidence>
<dbReference type="Proteomes" id="UP001085076">
    <property type="component" value="Miscellaneous, Linkage group lg03"/>
</dbReference>
<dbReference type="GO" id="GO:0003700">
    <property type="term" value="F:DNA-binding transcription factor activity"/>
    <property type="evidence" value="ECO:0007669"/>
    <property type="project" value="InterPro"/>
</dbReference>
<dbReference type="PROSITE" id="PS50811">
    <property type="entry name" value="WRKY"/>
    <property type="match status" value="2"/>
</dbReference>
<feature type="compositionally biased region" description="Pro residues" evidence="7">
    <location>
        <begin position="65"/>
        <end position="75"/>
    </location>
</feature>
<evidence type="ECO:0000256" key="6">
    <source>
        <dbReference type="ARBA" id="ARBA00023242"/>
    </source>
</evidence>
<dbReference type="InterPro" id="IPR036576">
    <property type="entry name" value="WRKY_dom_sf"/>
</dbReference>
<dbReference type="Pfam" id="PF03106">
    <property type="entry name" value="WRKY"/>
    <property type="match status" value="2"/>
</dbReference>
<accession>A0A9D5CSN8</accession>
<dbReference type="EMBL" id="JAGGNH010000003">
    <property type="protein sequence ID" value="KAJ0978339.1"/>
    <property type="molecule type" value="Genomic_DNA"/>
</dbReference>
<keyword evidence="10" id="KW-1185">Reference proteome</keyword>
<dbReference type="SMART" id="SM00774">
    <property type="entry name" value="WRKY"/>
    <property type="match status" value="2"/>
</dbReference>
<organism evidence="9 10">
    <name type="scientific">Dioscorea zingiberensis</name>
    <dbReference type="NCBI Taxonomy" id="325984"/>
    <lineage>
        <taxon>Eukaryota</taxon>
        <taxon>Viridiplantae</taxon>
        <taxon>Streptophyta</taxon>
        <taxon>Embryophyta</taxon>
        <taxon>Tracheophyta</taxon>
        <taxon>Spermatophyta</taxon>
        <taxon>Magnoliopsida</taxon>
        <taxon>Liliopsida</taxon>
        <taxon>Dioscoreales</taxon>
        <taxon>Dioscoreaceae</taxon>
        <taxon>Dioscorea</taxon>
    </lineage>
</organism>
<feature type="compositionally biased region" description="Polar residues" evidence="7">
    <location>
        <begin position="238"/>
        <end position="252"/>
    </location>
</feature>
<dbReference type="PANTHER" id="PTHR31221:SF1">
    <property type="entry name" value="WRKY TRANSCRIPTION FACTOR 33-RELATED"/>
    <property type="match status" value="1"/>
</dbReference>
<reference evidence="9" key="1">
    <citation type="submission" date="2021-03" db="EMBL/GenBank/DDBJ databases">
        <authorList>
            <person name="Li Z."/>
            <person name="Yang C."/>
        </authorList>
    </citation>
    <scope>NUCLEOTIDE SEQUENCE</scope>
    <source>
        <strain evidence="9">Dzin_1.0</strain>
        <tissue evidence="9">Leaf</tissue>
    </source>
</reference>
<keyword evidence="6" id="KW-0539">Nucleus</keyword>
<dbReference type="GO" id="GO:0005634">
    <property type="term" value="C:nucleus"/>
    <property type="evidence" value="ECO:0007669"/>
    <property type="project" value="UniProtKB-SubCell"/>
</dbReference>
<dbReference type="InterPro" id="IPR003657">
    <property type="entry name" value="WRKY_dom"/>
</dbReference>
<dbReference type="PANTHER" id="PTHR31221">
    <property type="entry name" value="WRKY TRANSCRIPTION FACTOR PROTEIN 1-RELATED"/>
    <property type="match status" value="1"/>
</dbReference>
<dbReference type="AlphaFoldDB" id="A0A9D5CSN8"/>
<feature type="region of interest" description="Disordered" evidence="7">
    <location>
        <begin position="61"/>
        <end position="80"/>
    </location>
</feature>
<evidence type="ECO:0000259" key="8">
    <source>
        <dbReference type="PROSITE" id="PS50811"/>
    </source>
</evidence>
<proteinExistence type="predicted"/>
<dbReference type="SUPFAM" id="SSF118290">
    <property type="entry name" value="WRKY DNA-binding domain"/>
    <property type="match status" value="2"/>
</dbReference>
<feature type="region of interest" description="Disordered" evidence="7">
    <location>
        <begin position="160"/>
        <end position="200"/>
    </location>
</feature>
<evidence type="ECO:0000313" key="9">
    <source>
        <dbReference type="EMBL" id="KAJ0978339.1"/>
    </source>
</evidence>
<gene>
    <name evidence="9" type="ORF">J5N97_013813</name>
</gene>
<evidence type="ECO:0000256" key="5">
    <source>
        <dbReference type="ARBA" id="ARBA00023163"/>
    </source>
</evidence>
<keyword evidence="4" id="KW-0238">DNA-binding</keyword>
<name>A0A9D5CSN8_9LILI</name>
<dbReference type="GO" id="GO:0043565">
    <property type="term" value="F:sequence-specific DNA binding"/>
    <property type="evidence" value="ECO:0007669"/>
    <property type="project" value="InterPro"/>
</dbReference>
<feature type="domain" description="WRKY" evidence="8">
    <location>
        <begin position="175"/>
        <end position="239"/>
    </location>
</feature>
<keyword evidence="2" id="KW-0677">Repeat</keyword>
<reference evidence="9" key="2">
    <citation type="journal article" date="2022" name="Hortic Res">
        <title>The genome of Dioscorea zingiberensis sheds light on the biosynthesis, origin and evolution of the medicinally important diosgenin saponins.</title>
        <authorList>
            <person name="Li Y."/>
            <person name="Tan C."/>
            <person name="Li Z."/>
            <person name="Guo J."/>
            <person name="Li S."/>
            <person name="Chen X."/>
            <person name="Wang C."/>
            <person name="Dai X."/>
            <person name="Yang H."/>
            <person name="Song W."/>
            <person name="Hou L."/>
            <person name="Xu J."/>
            <person name="Tong Z."/>
            <person name="Xu A."/>
            <person name="Yuan X."/>
            <person name="Wang W."/>
            <person name="Yang Q."/>
            <person name="Chen L."/>
            <person name="Sun Z."/>
            <person name="Wang K."/>
            <person name="Pan B."/>
            <person name="Chen J."/>
            <person name="Bao Y."/>
            <person name="Liu F."/>
            <person name="Qi X."/>
            <person name="Gang D.R."/>
            <person name="Wen J."/>
            <person name="Li J."/>
        </authorList>
    </citation>
    <scope>NUCLEOTIDE SEQUENCE</scope>
    <source>
        <strain evidence="9">Dzin_1.0</strain>
    </source>
</reference>